<dbReference type="InterPro" id="IPR001611">
    <property type="entry name" value="Leu-rich_rpt"/>
</dbReference>
<feature type="signal peptide" evidence="11">
    <location>
        <begin position="1"/>
        <end position="20"/>
    </location>
</feature>
<evidence type="ECO:0000256" key="6">
    <source>
        <dbReference type="ARBA" id="ARBA00022729"/>
    </source>
</evidence>
<dbReference type="AlphaFoldDB" id="A0A835AQI4"/>
<dbReference type="EMBL" id="JACEFO010002331">
    <property type="protein sequence ID" value="KAF8665217.1"/>
    <property type="molecule type" value="Genomic_DNA"/>
</dbReference>
<organism evidence="13 14">
    <name type="scientific">Digitaria exilis</name>
    <dbReference type="NCBI Taxonomy" id="1010633"/>
    <lineage>
        <taxon>Eukaryota</taxon>
        <taxon>Viridiplantae</taxon>
        <taxon>Streptophyta</taxon>
        <taxon>Embryophyta</taxon>
        <taxon>Tracheophyta</taxon>
        <taxon>Spermatophyta</taxon>
        <taxon>Magnoliopsida</taxon>
        <taxon>Liliopsida</taxon>
        <taxon>Poales</taxon>
        <taxon>Poaceae</taxon>
        <taxon>PACMAD clade</taxon>
        <taxon>Panicoideae</taxon>
        <taxon>Panicodae</taxon>
        <taxon>Paniceae</taxon>
        <taxon>Anthephorinae</taxon>
        <taxon>Digitaria</taxon>
    </lineage>
</organism>
<dbReference type="Pfam" id="PF13855">
    <property type="entry name" value="LRR_8"/>
    <property type="match status" value="1"/>
</dbReference>
<dbReference type="SUPFAM" id="SSF52058">
    <property type="entry name" value="L domain-like"/>
    <property type="match status" value="2"/>
</dbReference>
<evidence type="ECO:0000256" key="1">
    <source>
        <dbReference type="ARBA" id="ARBA00004236"/>
    </source>
</evidence>
<protein>
    <recommendedName>
        <fullName evidence="12">Leucine-rich repeat-containing N-terminal plant-type domain-containing protein</fullName>
    </recommendedName>
</protein>
<evidence type="ECO:0000313" key="13">
    <source>
        <dbReference type="EMBL" id="KAF8665217.1"/>
    </source>
</evidence>
<keyword evidence="7" id="KW-0677">Repeat</keyword>
<feature type="domain" description="Leucine-rich repeat-containing N-terminal plant-type" evidence="12">
    <location>
        <begin position="43"/>
        <end position="84"/>
    </location>
</feature>
<keyword evidence="10" id="KW-0325">Glycoprotein</keyword>
<dbReference type="InterPro" id="IPR032675">
    <property type="entry name" value="LRR_dom_sf"/>
</dbReference>
<evidence type="ECO:0000313" key="14">
    <source>
        <dbReference type="Proteomes" id="UP000636709"/>
    </source>
</evidence>
<comment type="subcellular location">
    <subcellularLocation>
        <location evidence="1">Cell membrane</location>
    </subcellularLocation>
    <subcellularLocation>
        <location evidence="2">Membrane</location>
        <topology evidence="2">Single-pass type I membrane protein</topology>
    </subcellularLocation>
</comment>
<dbReference type="FunFam" id="3.80.10.10:FF:000041">
    <property type="entry name" value="LRR receptor-like serine/threonine-protein kinase ERECTA"/>
    <property type="match status" value="1"/>
</dbReference>
<keyword evidence="3" id="KW-1003">Cell membrane</keyword>
<dbReference type="InterPro" id="IPR013210">
    <property type="entry name" value="LRR_N_plant-typ"/>
</dbReference>
<evidence type="ECO:0000256" key="7">
    <source>
        <dbReference type="ARBA" id="ARBA00022737"/>
    </source>
</evidence>
<sequence length="506" mass="55685">MRPSTTLLLLLLATVTFSSSSPTSQRQALHHHGSNSTGSRCLPHERDALLVFKHGITGDPAGRLASWREGVEEDCCQWKGVQCSSQTGHVVAIRLRNEDPELYYDKTPALTGQISPSLLLLHHLEHLDLSLNNVSGPAGRVPEFLGLLKNLRYLNLSSTSFFGRGYQICLYSTSHMDGVDLGGIIDWAHVVNRIPSLKVLRLSNSYLESVNQSLPHLNLTYLEELSLSGNPFDNTIASCWFWNVTSFHHLELAGTSLYGQIPEVLGVMTSLRVLDFSGSDGSIDIMRANMRNLCNLEILDISSSNFNLNGGGDIMGLLPQCPQSKLKELYLGENIFTGVLPDWIVHRWSSLLILDLHSNQFTRPVPSGIGMLSDLATLDVSNNNFSGHVPSEIGMLYNLFTLDLSNNNFSGDVPSDIGMLSNLFTLDLSSNKFTGHVPSEISMLNNLSNLIISNNEFTGPVLYDIGMINSLGHLDLSNNKFTGPMPSEIGMLNNLWSLVISNNQFT</sequence>
<keyword evidence="6 11" id="KW-0732">Signal</keyword>
<keyword evidence="5" id="KW-0812">Transmembrane</keyword>
<evidence type="ECO:0000259" key="12">
    <source>
        <dbReference type="Pfam" id="PF08263"/>
    </source>
</evidence>
<evidence type="ECO:0000256" key="8">
    <source>
        <dbReference type="ARBA" id="ARBA00022989"/>
    </source>
</evidence>
<dbReference type="FunFam" id="3.80.10.10:FF:000649">
    <property type="entry name" value="Leucine Rich Repeat family protein"/>
    <property type="match status" value="1"/>
</dbReference>
<proteinExistence type="predicted"/>
<accession>A0A835AQI4</accession>
<gene>
    <name evidence="13" type="ORF">HU200_054113</name>
</gene>
<evidence type="ECO:0000256" key="3">
    <source>
        <dbReference type="ARBA" id="ARBA00022475"/>
    </source>
</evidence>
<comment type="caution">
    <text evidence="13">The sequence shown here is derived from an EMBL/GenBank/DDBJ whole genome shotgun (WGS) entry which is preliminary data.</text>
</comment>
<dbReference type="FunFam" id="3.80.10.10:FF:000383">
    <property type="entry name" value="Leucine-rich repeat receptor protein kinase EMS1"/>
    <property type="match status" value="1"/>
</dbReference>
<dbReference type="OrthoDB" id="1600340at2759"/>
<evidence type="ECO:0000256" key="5">
    <source>
        <dbReference type="ARBA" id="ARBA00022692"/>
    </source>
</evidence>
<keyword evidence="14" id="KW-1185">Reference proteome</keyword>
<dbReference type="Proteomes" id="UP000636709">
    <property type="component" value="Unassembled WGS sequence"/>
</dbReference>
<evidence type="ECO:0000256" key="10">
    <source>
        <dbReference type="ARBA" id="ARBA00023180"/>
    </source>
</evidence>
<dbReference type="PANTHER" id="PTHR48063">
    <property type="entry name" value="LRR RECEPTOR-LIKE KINASE"/>
    <property type="match status" value="1"/>
</dbReference>
<feature type="chain" id="PRO_5032979268" description="Leucine-rich repeat-containing N-terminal plant-type domain-containing protein" evidence="11">
    <location>
        <begin position="21"/>
        <end position="506"/>
    </location>
</feature>
<dbReference type="InterPro" id="IPR046956">
    <property type="entry name" value="RLP23-like"/>
</dbReference>
<evidence type="ECO:0000256" key="11">
    <source>
        <dbReference type="SAM" id="SignalP"/>
    </source>
</evidence>
<keyword evidence="9" id="KW-0472">Membrane</keyword>
<evidence type="ECO:0000256" key="9">
    <source>
        <dbReference type="ARBA" id="ARBA00023136"/>
    </source>
</evidence>
<evidence type="ECO:0000256" key="2">
    <source>
        <dbReference type="ARBA" id="ARBA00004479"/>
    </source>
</evidence>
<dbReference type="Gene3D" id="3.80.10.10">
    <property type="entry name" value="Ribonuclease Inhibitor"/>
    <property type="match status" value="2"/>
</dbReference>
<dbReference type="Pfam" id="PF00560">
    <property type="entry name" value="LRR_1"/>
    <property type="match status" value="3"/>
</dbReference>
<dbReference type="Pfam" id="PF08263">
    <property type="entry name" value="LRRNT_2"/>
    <property type="match status" value="1"/>
</dbReference>
<dbReference type="PANTHER" id="PTHR48063:SF90">
    <property type="entry name" value="OS11G0565920 PROTEIN"/>
    <property type="match status" value="1"/>
</dbReference>
<name>A0A835AQI4_9POAL</name>
<keyword evidence="8" id="KW-1133">Transmembrane helix</keyword>
<reference evidence="13" key="1">
    <citation type="submission" date="2020-07" db="EMBL/GenBank/DDBJ databases">
        <title>Genome sequence and genetic diversity analysis of an under-domesticated orphan crop, white fonio (Digitaria exilis).</title>
        <authorList>
            <person name="Bennetzen J.L."/>
            <person name="Chen S."/>
            <person name="Ma X."/>
            <person name="Wang X."/>
            <person name="Yssel A.E.J."/>
            <person name="Chaluvadi S.R."/>
            <person name="Johnson M."/>
            <person name="Gangashetty P."/>
            <person name="Hamidou F."/>
            <person name="Sanogo M.D."/>
            <person name="Zwaenepoel A."/>
            <person name="Wallace J."/>
            <person name="Van De Peer Y."/>
            <person name="Van Deynze A."/>
        </authorList>
    </citation>
    <scope>NUCLEOTIDE SEQUENCE</scope>
    <source>
        <tissue evidence="13">Leaves</tissue>
    </source>
</reference>
<keyword evidence="4" id="KW-0433">Leucine-rich repeat</keyword>
<dbReference type="GO" id="GO:0005886">
    <property type="term" value="C:plasma membrane"/>
    <property type="evidence" value="ECO:0007669"/>
    <property type="project" value="UniProtKB-SubCell"/>
</dbReference>
<evidence type="ECO:0000256" key="4">
    <source>
        <dbReference type="ARBA" id="ARBA00022614"/>
    </source>
</evidence>